<dbReference type="InterPro" id="IPR013780">
    <property type="entry name" value="Glyco_hydro_b"/>
</dbReference>
<dbReference type="GO" id="GO:0016052">
    <property type="term" value="P:carbohydrate catabolic process"/>
    <property type="evidence" value="ECO:0007669"/>
    <property type="project" value="InterPro"/>
</dbReference>
<dbReference type="PANTHER" id="PTHR43053:SF3">
    <property type="entry name" value="ALPHA-GALACTOSIDASE C-RELATED"/>
    <property type="match status" value="1"/>
</dbReference>
<dbReference type="AlphaFoldDB" id="A0A4Q7MYD4"/>
<feature type="binding site" evidence="7">
    <location>
        <begin position="481"/>
        <end position="485"/>
    </location>
    <ligand>
        <name>substrate</name>
    </ligand>
</feature>
<evidence type="ECO:0000313" key="10">
    <source>
        <dbReference type="EMBL" id="RZS74221.1"/>
    </source>
</evidence>
<evidence type="ECO:0000256" key="1">
    <source>
        <dbReference type="ARBA" id="ARBA00001255"/>
    </source>
</evidence>
<dbReference type="Pfam" id="PF16875">
    <property type="entry name" value="Glyco_hydro_36N"/>
    <property type="match status" value="1"/>
</dbReference>
<dbReference type="InterPro" id="IPR031704">
    <property type="entry name" value="Glyco_hydro_36_N"/>
</dbReference>
<dbReference type="PIRSF" id="PIRSF005536">
    <property type="entry name" value="Agal"/>
    <property type="match status" value="1"/>
</dbReference>
<dbReference type="Proteomes" id="UP000293874">
    <property type="component" value="Unassembled WGS sequence"/>
</dbReference>
<keyword evidence="11" id="KW-1185">Reference proteome</keyword>
<evidence type="ECO:0000256" key="5">
    <source>
        <dbReference type="PIRNR" id="PIRNR005536"/>
    </source>
</evidence>
<dbReference type="PROSITE" id="PS00512">
    <property type="entry name" value="ALPHA_GALACTOSIDASE"/>
    <property type="match status" value="1"/>
</dbReference>
<dbReference type="PANTHER" id="PTHR43053">
    <property type="entry name" value="GLYCOSIDASE FAMILY 31"/>
    <property type="match status" value="1"/>
</dbReference>
<dbReference type="EC" id="3.2.1.22" evidence="2 5"/>
<dbReference type="GO" id="GO:0004557">
    <property type="term" value="F:alpha-galactosidase activity"/>
    <property type="evidence" value="ECO:0007669"/>
    <property type="project" value="UniProtKB-UniRule"/>
</dbReference>
<evidence type="ECO:0000259" key="8">
    <source>
        <dbReference type="Pfam" id="PF16874"/>
    </source>
</evidence>
<dbReference type="Pfam" id="PF16874">
    <property type="entry name" value="Glyco_hydro_36C"/>
    <property type="match status" value="1"/>
</dbReference>
<sequence>MNRRRKGMIAVRQLVYCSIALMAGWMSGSLKAQTIIPVVTSNNALVLEAGKNKDLSVIYFGKKLANEKEYQLVSSVYKQTGDYTDVLNAAYTSSGSRNLVEPAISVVHADGNRSLDLRYVKHEQKQLADGITQYSILLKDPVYDFEVTLHYKVYPHQDVIEQWSVIKHREKGNVVLEKFASANLHLKAKGFWLNQYHGDWAKEMQPEESKITHGIKTIDSKLGTRTNIFQPSVFMVSLNKPATEDEGTVLYGSLAYSGNFRTDLELDYQDNLRIISGINNYASAYNLKPGEEFVTPSFIHLLSSKGKGFASRQLHDWARNYRLLDGKGDRLTLLNNWEATYFDFNESKLKELLRDTKKLGVDLFLLDDGWFANKYPRNDDKAGLGDWAENKSKLPNGVASLVKEATANGVKFGIWVEPEMVNPKSELYEKHPDWVVRQPARQEHYFRNQLVLDLSNPVVQDFVFGVVDNLFTKNPDLAYIKWDCNAVIYNAHSAYLGKQQSHFYIEYMRGLYNVLQRLRAKYPKVPMMLCSGGGGRVDYEALKYFTEYWPSDNTDPLERIFIQWEYSYFYPAIASANHVTDWGKQPIKFRTDVAMMGKLGFDIVVSHLNEKDLAFCQNAIKEYNAFRHLVYQGDQYRLSDPRKGSVASMAFLSKDQSEGVLFNYLVNNRYGEGSVYPVQLKGLDPSAMYTLKELSLYPGVKSSIDTSKQYSGEFLMTVGFNPEVSGSRTSVVLKLEKVK</sequence>
<feature type="domain" description="Glycosyl hydrolase family 36 C-terminal" evidence="8">
    <location>
        <begin position="647"/>
        <end position="734"/>
    </location>
</feature>
<accession>A0A4Q7MYD4</accession>
<dbReference type="InterPro" id="IPR050985">
    <property type="entry name" value="Alpha-glycosidase_related"/>
</dbReference>
<dbReference type="Pfam" id="PF02065">
    <property type="entry name" value="Melibiase"/>
    <property type="match status" value="1"/>
</dbReference>
<comment type="caution">
    <text evidence="10">The sequence shown here is derived from an EMBL/GenBank/DDBJ whole genome shotgun (WGS) entry which is preliminary data.</text>
</comment>
<feature type="binding site" evidence="7">
    <location>
        <position position="200"/>
    </location>
    <ligand>
        <name>substrate</name>
    </ligand>
</feature>
<dbReference type="SUPFAM" id="SSF51445">
    <property type="entry name" value="(Trans)glycosidases"/>
    <property type="match status" value="1"/>
</dbReference>
<evidence type="ECO:0000259" key="9">
    <source>
        <dbReference type="Pfam" id="PF16875"/>
    </source>
</evidence>
<feature type="binding site" evidence="7">
    <location>
        <begin position="367"/>
        <end position="368"/>
    </location>
    <ligand>
        <name>substrate</name>
    </ligand>
</feature>
<dbReference type="InterPro" id="IPR013785">
    <property type="entry name" value="Aldolase_TIM"/>
</dbReference>
<feature type="active site" description="Proton donor" evidence="6">
    <location>
        <position position="552"/>
    </location>
</feature>
<protein>
    <recommendedName>
        <fullName evidence="2 5">Alpha-galactosidase</fullName>
        <ecNumber evidence="2 5">3.2.1.22</ecNumber>
    </recommendedName>
</protein>
<evidence type="ECO:0000256" key="4">
    <source>
        <dbReference type="ARBA" id="ARBA00023295"/>
    </source>
</evidence>
<keyword evidence="3 5" id="KW-0378">Hydrolase</keyword>
<dbReference type="Gene3D" id="2.60.40.1180">
    <property type="entry name" value="Golgi alpha-mannosidase II"/>
    <property type="match status" value="1"/>
</dbReference>
<dbReference type="Gene3D" id="2.70.98.60">
    <property type="entry name" value="alpha-galactosidase from lactobacil brevis"/>
    <property type="match status" value="1"/>
</dbReference>
<gene>
    <name evidence="10" type="ORF">EV199_0065</name>
</gene>
<dbReference type="InterPro" id="IPR017853">
    <property type="entry name" value="GH"/>
</dbReference>
<dbReference type="InterPro" id="IPR038417">
    <property type="entry name" value="Alpga-gal_N_sf"/>
</dbReference>
<name>A0A4Q7MYD4_9BACT</name>
<comment type="catalytic activity">
    <reaction evidence="1 5">
        <text>Hydrolysis of terminal, non-reducing alpha-D-galactose residues in alpha-D-galactosides, including galactose oligosaccharides, galactomannans and galactolipids.</text>
        <dbReference type="EC" id="3.2.1.22"/>
    </reaction>
</comment>
<feature type="binding site" evidence="7">
    <location>
        <position position="447"/>
    </location>
    <ligand>
        <name>substrate</name>
    </ligand>
</feature>
<feature type="binding site" evidence="7">
    <location>
        <position position="530"/>
    </location>
    <ligand>
        <name>substrate</name>
    </ligand>
</feature>
<dbReference type="PRINTS" id="PR00743">
    <property type="entry name" value="GLHYDRLASE36"/>
</dbReference>
<organism evidence="10 11">
    <name type="scientific">Pseudobacter ginsenosidimutans</name>
    <dbReference type="NCBI Taxonomy" id="661488"/>
    <lineage>
        <taxon>Bacteria</taxon>
        <taxon>Pseudomonadati</taxon>
        <taxon>Bacteroidota</taxon>
        <taxon>Chitinophagia</taxon>
        <taxon>Chitinophagales</taxon>
        <taxon>Chitinophagaceae</taxon>
        <taxon>Pseudobacter</taxon>
    </lineage>
</organism>
<dbReference type="RefSeq" id="WP_207234160.1">
    <property type="nucleotide sequence ID" value="NZ_CP042431.1"/>
</dbReference>
<evidence type="ECO:0000256" key="7">
    <source>
        <dbReference type="PIRSR" id="PIRSR005536-2"/>
    </source>
</evidence>
<dbReference type="InterPro" id="IPR031705">
    <property type="entry name" value="Glyco_hydro_36_C"/>
</dbReference>
<feature type="domain" description="Glycosyl hydrolase family 36 N-terminal" evidence="9">
    <location>
        <begin position="54"/>
        <end position="288"/>
    </location>
</feature>
<dbReference type="EMBL" id="SGXA01000001">
    <property type="protein sequence ID" value="RZS74221.1"/>
    <property type="molecule type" value="Genomic_DNA"/>
</dbReference>
<dbReference type="FunFam" id="3.20.20.70:FF:000118">
    <property type="entry name" value="Alpha-galactosidase"/>
    <property type="match status" value="1"/>
</dbReference>
<dbReference type="InterPro" id="IPR002252">
    <property type="entry name" value="Glyco_hydro_36"/>
</dbReference>
<evidence type="ECO:0000256" key="2">
    <source>
        <dbReference type="ARBA" id="ARBA00012755"/>
    </source>
</evidence>
<comment type="similarity">
    <text evidence="5">Belongs to the glycosyl hydrolase.</text>
</comment>
<proteinExistence type="inferred from homology"/>
<evidence type="ECO:0000256" key="3">
    <source>
        <dbReference type="ARBA" id="ARBA00022801"/>
    </source>
</evidence>
<dbReference type="CDD" id="cd14791">
    <property type="entry name" value="GH36"/>
    <property type="match status" value="1"/>
</dbReference>
<dbReference type="Gene3D" id="3.20.20.70">
    <property type="entry name" value="Aldolase class I"/>
    <property type="match status" value="1"/>
</dbReference>
<keyword evidence="4 5" id="KW-0326">Glycosidase</keyword>
<feature type="active site" description="Nucleophile" evidence="6">
    <location>
        <position position="483"/>
    </location>
</feature>
<feature type="binding site" evidence="7">
    <location>
        <position position="552"/>
    </location>
    <ligand>
        <name>substrate</name>
    </ligand>
</feature>
<evidence type="ECO:0000313" key="11">
    <source>
        <dbReference type="Proteomes" id="UP000293874"/>
    </source>
</evidence>
<evidence type="ECO:0000256" key="6">
    <source>
        <dbReference type="PIRSR" id="PIRSR005536-1"/>
    </source>
</evidence>
<dbReference type="InterPro" id="IPR000111">
    <property type="entry name" value="Glyco_hydro_27/36_CS"/>
</dbReference>
<reference evidence="10 11" key="1">
    <citation type="submission" date="2019-02" db="EMBL/GenBank/DDBJ databases">
        <title>Genomic Encyclopedia of Type Strains, Phase IV (KMG-IV): sequencing the most valuable type-strain genomes for metagenomic binning, comparative biology and taxonomic classification.</title>
        <authorList>
            <person name="Goeker M."/>
        </authorList>
    </citation>
    <scope>NUCLEOTIDE SEQUENCE [LARGE SCALE GENOMIC DNA]</scope>
    <source>
        <strain evidence="10 11">DSM 18116</strain>
    </source>
</reference>